<reference evidence="2" key="1">
    <citation type="journal article" date="2023" name="Mol. Biol. Evol.">
        <title>Third-Generation Sequencing Reveals the Adaptive Role of the Epigenome in Three Deep-Sea Polychaetes.</title>
        <authorList>
            <person name="Perez M."/>
            <person name="Aroh O."/>
            <person name="Sun Y."/>
            <person name="Lan Y."/>
            <person name="Juniper S.K."/>
            <person name="Young C.R."/>
            <person name="Angers B."/>
            <person name="Qian P.Y."/>
        </authorList>
    </citation>
    <scope>NUCLEOTIDE SEQUENCE</scope>
    <source>
        <strain evidence="2">R07B-5</strain>
    </source>
</reference>
<evidence type="ECO:0000259" key="1">
    <source>
        <dbReference type="Pfam" id="PF10551"/>
    </source>
</evidence>
<dbReference type="AlphaFoldDB" id="A0AAD9P888"/>
<evidence type="ECO:0000313" key="2">
    <source>
        <dbReference type="EMBL" id="KAK2190009.1"/>
    </source>
</evidence>
<evidence type="ECO:0000313" key="3">
    <source>
        <dbReference type="Proteomes" id="UP001209878"/>
    </source>
</evidence>
<dbReference type="Proteomes" id="UP001209878">
    <property type="component" value="Unassembled WGS sequence"/>
</dbReference>
<dbReference type="PANTHER" id="PTHR20956:SF12">
    <property type="entry name" value="FLYWCH-TYPE DOMAIN-CONTAINING PROTEIN"/>
    <property type="match status" value="1"/>
</dbReference>
<organism evidence="2 3">
    <name type="scientific">Ridgeia piscesae</name>
    <name type="common">Tubeworm</name>
    <dbReference type="NCBI Taxonomy" id="27915"/>
    <lineage>
        <taxon>Eukaryota</taxon>
        <taxon>Metazoa</taxon>
        <taxon>Spiralia</taxon>
        <taxon>Lophotrochozoa</taxon>
        <taxon>Annelida</taxon>
        <taxon>Polychaeta</taxon>
        <taxon>Sedentaria</taxon>
        <taxon>Canalipalpata</taxon>
        <taxon>Sabellida</taxon>
        <taxon>Siboglinidae</taxon>
        <taxon>Ridgeia</taxon>
    </lineage>
</organism>
<dbReference type="InterPro" id="IPR018289">
    <property type="entry name" value="MULE_transposase_dom"/>
</dbReference>
<dbReference type="EMBL" id="JAODUO010000091">
    <property type="protein sequence ID" value="KAK2190009.1"/>
    <property type="molecule type" value="Genomic_DNA"/>
</dbReference>
<dbReference type="Gene3D" id="2.20.25.240">
    <property type="match status" value="1"/>
</dbReference>
<gene>
    <name evidence="2" type="ORF">NP493_89g04051</name>
</gene>
<proteinExistence type="predicted"/>
<comment type="caution">
    <text evidence="2">The sequence shown here is derived from an EMBL/GenBank/DDBJ whole genome shotgun (WGS) entry which is preliminary data.</text>
</comment>
<sequence length="316" mass="35942">MGATTYKIVRDTSIRGKDKLFDSDGYAYTVKRRTARCITWRRTLRSKKVNCAATVRQVGGTFVVVGPRRHVHQPGLGAEIVATIAHQAKLQAADRPFHSAGEIVGDLLTEFVDATQPCAAVPDLERMAANANSHRRRHQPQHPQDLAFPLNVAHIPDDFLRRDVKVDDAWHLLFATNLQLDLLEKAKTWYVDATFYAVRQPFQQLFTINAFVRQDDCTKQLPLAMCIMSRRRKGVYVAIFREISALLPHRPIQRMVLDFENATWRAARVVFPTVVLKGCAVHFSQAIWRRSQECGLQVAYGSDEGTFKYRPIDIML</sequence>
<dbReference type="Pfam" id="PF10551">
    <property type="entry name" value="MULE"/>
    <property type="match status" value="1"/>
</dbReference>
<dbReference type="PANTHER" id="PTHR20956">
    <property type="entry name" value="HEH2P"/>
    <property type="match status" value="1"/>
</dbReference>
<accession>A0AAD9P888</accession>
<protein>
    <recommendedName>
        <fullName evidence="1">MULE transposase domain-containing protein</fullName>
    </recommendedName>
</protein>
<keyword evidence="3" id="KW-1185">Reference proteome</keyword>
<name>A0AAD9P888_RIDPI</name>
<feature type="domain" description="MULE transposase" evidence="1">
    <location>
        <begin position="189"/>
        <end position="285"/>
    </location>
</feature>